<dbReference type="SUPFAM" id="SSF55550">
    <property type="entry name" value="SH2 domain"/>
    <property type="match status" value="1"/>
</dbReference>
<evidence type="ECO:0000256" key="12">
    <source>
        <dbReference type="RuleBase" id="RU362096"/>
    </source>
</evidence>
<evidence type="ECO:0000256" key="4">
    <source>
        <dbReference type="ARBA" id="ARBA00022741"/>
    </source>
</evidence>
<dbReference type="InterPro" id="IPR001245">
    <property type="entry name" value="Ser-Thr/Tyr_kinase_cat_dom"/>
</dbReference>
<dbReference type="Pfam" id="PF17887">
    <property type="entry name" value="Jak1_Phl"/>
    <property type="match status" value="1"/>
</dbReference>
<dbReference type="GO" id="GO:0005126">
    <property type="term" value="F:cytokine receptor binding"/>
    <property type="evidence" value="ECO:0007669"/>
    <property type="project" value="TreeGrafter"/>
</dbReference>
<dbReference type="GO" id="GO:0030154">
    <property type="term" value="P:cell differentiation"/>
    <property type="evidence" value="ECO:0007669"/>
    <property type="project" value="TreeGrafter"/>
</dbReference>
<dbReference type="Pfam" id="PF18379">
    <property type="entry name" value="FERM_F1"/>
    <property type="match status" value="1"/>
</dbReference>
<organism evidence="16 17">
    <name type="scientific">Caerostris darwini</name>
    <dbReference type="NCBI Taxonomy" id="1538125"/>
    <lineage>
        <taxon>Eukaryota</taxon>
        <taxon>Metazoa</taxon>
        <taxon>Ecdysozoa</taxon>
        <taxon>Arthropoda</taxon>
        <taxon>Chelicerata</taxon>
        <taxon>Arachnida</taxon>
        <taxon>Araneae</taxon>
        <taxon>Araneomorphae</taxon>
        <taxon>Entelegynae</taxon>
        <taxon>Araneoidea</taxon>
        <taxon>Araneidae</taxon>
        <taxon>Caerostris</taxon>
    </lineage>
</organism>
<comment type="caution">
    <text evidence="16">The sequence shown here is derived from an EMBL/GenBank/DDBJ whole genome shotgun (WGS) entry which is preliminary data.</text>
</comment>
<dbReference type="InterPro" id="IPR008266">
    <property type="entry name" value="Tyr_kinase_AS"/>
</dbReference>
<keyword evidence="8 12" id="KW-0829">Tyrosine-protein kinase</keyword>
<gene>
    <name evidence="16" type="primary">hop</name>
    <name evidence="16" type="ORF">CDAR_534371</name>
</gene>
<dbReference type="PROSITE" id="PS00107">
    <property type="entry name" value="PROTEIN_KINASE_ATP"/>
    <property type="match status" value="1"/>
</dbReference>
<evidence type="ECO:0000313" key="16">
    <source>
        <dbReference type="EMBL" id="GIY05671.1"/>
    </source>
</evidence>
<dbReference type="Proteomes" id="UP001054837">
    <property type="component" value="Unassembled WGS sequence"/>
</dbReference>
<dbReference type="InterPro" id="IPR017441">
    <property type="entry name" value="Protein_kinase_ATP_BS"/>
</dbReference>
<dbReference type="PANTHER" id="PTHR45807">
    <property type="entry name" value="TYROSINE-PROTEIN KINASE HOPSCOTCH"/>
    <property type="match status" value="1"/>
</dbReference>
<dbReference type="SMART" id="SM00295">
    <property type="entry name" value="B41"/>
    <property type="match status" value="1"/>
</dbReference>
<dbReference type="InterPro" id="IPR041381">
    <property type="entry name" value="JAK1-3/TYK2_PHL_dom"/>
</dbReference>
<dbReference type="Gene3D" id="1.10.510.10">
    <property type="entry name" value="Transferase(Phosphotransferase) domain 1"/>
    <property type="match status" value="2"/>
</dbReference>
<dbReference type="GO" id="GO:0016020">
    <property type="term" value="C:membrane"/>
    <property type="evidence" value="ECO:0007669"/>
    <property type="project" value="InterPro"/>
</dbReference>
<evidence type="ECO:0000313" key="17">
    <source>
        <dbReference type="Proteomes" id="UP001054837"/>
    </source>
</evidence>
<keyword evidence="7 10" id="KW-0727">SH2 domain</keyword>
<dbReference type="GO" id="GO:0005524">
    <property type="term" value="F:ATP binding"/>
    <property type="evidence" value="ECO:0007669"/>
    <property type="project" value="UniProtKB-UniRule"/>
</dbReference>
<dbReference type="GO" id="GO:0035556">
    <property type="term" value="P:intracellular signal transduction"/>
    <property type="evidence" value="ECO:0007669"/>
    <property type="project" value="InterPro"/>
</dbReference>
<dbReference type="InterPro" id="IPR019748">
    <property type="entry name" value="FERM_central"/>
</dbReference>
<dbReference type="GO" id="GO:0019221">
    <property type="term" value="P:cytokine-mediated signaling pathway"/>
    <property type="evidence" value="ECO:0007669"/>
    <property type="project" value="TreeGrafter"/>
</dbReference>
<dbReference type="CDD" id="cd00192">
    <property type="entry name" value="PTKc"/>
    <property type="match status" value="1"/>
</dbReference>
<dbReference type="GO" id="GO:0071944">
    <property type="term" value="C:cell periphery"/>
    <property type="evidence" value="ECO:0007669"/>
    <property type="project" value="UniProtKB-ARBA"/>
</dbReference>
<evidence type="ECO:0000256" key="8">
    <source>
        <dbReference type="ARBA" id="ARBA00023137"/>
    </source>
</evidence>
<evidence type="ECO:0000259" key="14">
    <source>
        <dbReference type="PROSITE" id="PS50011"/>
    </source>
</evidence>
<evidence type="ECO:0000256" key="9">
    <source>
        <dbReference type="ARBA" id="ARBA00051245"/>
    </source>
</evidence>
<keyword evidence="5 12" id="KW-0418">Kinase</keyword>
<dbReference type="Gene3D" id="3.30.505.10">
    <property type="entry name" value="SH2 domain"/>
    <property type="match status" value="1"/>
</dbReference>
<name>A0AAV4Q9H3_9ARAC</name>
<keyword evidence="17" id="KW-1185">Reference proteome</keyword>
<dbReference type="EC" id="2.7.10.2" evidence="12"/>
<dbReference type="FunFam" id="1.10.510.10:FF:000554">
    <property type="entry name" value="Predicted protein"/>
    <property type="match status" value="1"/>
</dbReference>
<dbReference type="InterPro" id="IPR036860">
    <property type="entry name" value="SH2_dom_sf"/>
</dbReference>
<dbReference type="PANTHER" id="PTHR45807:SF7">
    <property type="entry name" value="TYROSINE-PROTEIN KINASE HOPSCOTCH"/>
    <property type="match status" value="1"/>
</dbReference>
<dbReference type="InterPro" id="IPR019749">
    <property type="entry name" value="Band_41_domain"/>
</dbReference>
<accession>A0AAV4Q9H3</accession>
<dbReference type="InterPro" id="IPR041155">
    <property type="entry name" value="FERM_F1"/>
</dbReference>
<dbReference type="PRINTS" id="PR01823">
    <property type="entry name" value="JANUSKINASE"/>
</dbReference>
<dbReference type="InterPro" id="IPR000980">
    <property type="entry name" value="SH2"/>
</dbReference>
<feature type="domain" description="FERM" evidence="15">
    <location>
        <begin position="51"/>
        <end position="355"/>
    </location>
</feature>
<dbReference type="GO" id="GO:0007259">
    <property type="term" value="P:cell surface receptor signaling pathway via JAK-STAT"/>
    <property type="evidence" value="ECO:0007669"/>
    <property type="project" value="TreeGrafter"/>
</dbReference>
<proteinExistence type="inferred from homology"/>
<dbReference type="InterPro" id="IPR011009">
    <property type="entry name" value="Kinase-like_dom_sf"/>
</dbReference>
<dbReference type="PROSITE" id="PS50001">
    <property type="entry name" value="SH2"/>
    <property type="match status" value="1"/>
</dbReference>
<comment type="catalytic activity">
    <reaction evidence="9 12">
        <text>L-tyrosyl-[protein] + ATP = O-phospho-L-tyrosyl-[protein] + ADP + H(+)</text>
        <dbReference type="Rhea" id="RHEA:10596"/>
        <dbReference type="Rhea" id="RHEA-COMP:10136"/>
        <dbReference type="Rhea" id="RHEA-COMP:20101"/>
        <dbReference type="ChEBI" id="CHEBI:15378"/>
        <dbReference type="ChEBI" id="CHEBI:30616"/>
        <dbReference type="ChEBI" id="CHEBI:46858"/>
        <dbReference type="ChEBI" id="CHEBI:61978"/>
        <dbReference type="ChEBI" id="CHEBI:456216"/>
        <dbReference type="EC" id="2.7.10.2"/>
    </reaction>
</comment>
<dbReference type="SMART" id="SM00252">
    <property type="entry name" value="SH2"/>
    <property type="match status" value="1"/>
</dbReference>
<keyword evidence="3" id="KW-0677">Repeat</keyword>
<dbReference type="Pfam" id="PF21990">
    <property type="entry name" value="SH2_1"/>
    <property type="match status" value="1"/>
</dbReference>
<dbReference type="InterPro" id="IPR016251">
    <property type="entry name" value="Tyr_kinase_non-rcpt_Jak/Tyk2"/>
</dbReference>
<dbReference type="InterPro" id="IPR000719">
    <property type="entry name" value="Prot_kinase_dom"/>
</dbReference>
<dbReference type="PROSITE" id="PS50011">
    <property type="entry name" value="PROTEIN_KINASE_DOM"/>
    <property type="match status" value="2"/>
</dbReference>
<evidence type="ECO:0000259" key="15">
    <source>
        <dbReference type="PROSITE" id="PS50057"/>
    </source>
</evidence>
<evidence type="ECO:0000256" key="11">
    <source>
        <dbReference type="PROSITE-ProRule" id="PRU10141"/>
    </source>
</evidence>
<evidence type="ECO:0000256" key="7">
    <source>
        <dbReference type="ARBA" id="ARBA00022999"/>
    </source>
</evidence>
<dbReference type="PROSITE" id="PS00109">
    <property type="entry name" value="PROTEIN_KINASE_TYR"/>
    <property type="match status" value="1"/>
</dbReference>
<dbReference type="InterPro" id="IPR035963">
    <property type="entry name" value="FERM_2"/>
</dbReference>
<reference evidence="16 17" key="1">
    <citation type="submission" date="2021-06" db="EMBL/GenBank/DDBJ databases">
        <title>Caerostris darwini draft genome.</title>
        <authorList>
            <person name="Kono N."/>
            <person name="Arakawa K."/>
        </authorList>
    </citation>
    <scope>NUCLEOTIDE SEQUENCE [LARGE SCALE GENOMIC DNA]</scope>
</reference>
<dbReference type="GO" id="GO:0005829">
    <property type="term" value="C:cytosol"/>
    <property type="evidence" value="ECO:0007669"/>
    <property type="project" value="TreeGrafter"/>
</dbReference>
<protein>
    <recommendedName>
        <fullName evidence="12">Tyrosine-protein kinase</fullName>
        <ecNumber evidence="12">2.7.10.2</ecNumber>
    </recommendedName>
</protein>
<feature type="domain" description="Protein kinase" evidence="14">
    <location>
        <begin position="900"/>
        <end position="1164"/>
    </location>
</feature>
<keyword evidence="6 11" id="KW-0067">ATP-binding</keyword>
<evidence type="ECO:0000259" key="13">
    <source>
        <dbReference type="PROSITE" id="PS50001"/>
    </source>
</evidence>
<evidence type="ECO:0000256" key="3">
    <source>
        <dbReference type="ARBA" id="ARBA00022737"/>
    </source>
</evidence>
<dbReference type="GO" id="GO:0004715">
    <property type="term" value="F:non-membrane spanning protein tyrosine kinase activity"/>
    <property type="evidence" value="ECO:0007669"/>
    <property type="project" value="UniProtKB-EC"/>
</dbReference>
<keyword evidence="2 12" id="KW-0808">Transferase</keyword>
<dbReference type="GO" id="GO:0048731">
    <property type="term" value="P:system development"/>
    <property type="evidence" value="ECO:0007669"/>
    <property type="project" value="UniProtKB-ARBA"/>
</dbReference>
<dbReference type="EMBL" id="BPLQ01004113">
    <property type="protein sequence ID" value="GIY05671.1"/>
    <property type="molecule type" value="Genomic_DNA"/>
</dbReference>
<dbReference type="PRINTS" id="PR00109">
    <property type="entry name" value="TYRKINASE"/>
</dbReference>
<evidence type="ECO:0000256" key="2">
    <source>
        <dbReference type="ARBA" id="ARBA00022679"/>
    </source>
</evidence>
<feature type="domain" description="SH2" evidence="13">
    <location>
        <begin position="374"/>
        <end position="474"/>
    </location>
</feature>
<dbReference type="CDD" id="cd14473">
    <property type="entry name" value="FERM_B-lobe"/>
    <property type="match status" value="1"/>
</dbReference>
<comment type="similarity">
    <text evidence="12">Belongs to the protein kinase superfamily. Tyr protein kinase family.</text>
</comment>
<keyword evidence="1" id="KW-0597">Phosphoprotein</keyword>
<evidence type="ECO:0000256" key="1">
    <source>
        <dbReference type="ARBA" id="ARBA00022553"/>
    </source>
</evidence>
<dbReference type="InterPro" id="IPR051286">
    <property type="entry name" value="JAK"/>
</dbReference>
<dbReference type="Pfam" id="PF07714">
    <property type="entry name" value="PK_Tyr_Ser-Thr"/>
    <property type="match status" value="2"/>
</dbReference>
<dbReference type="PROSITE" id="PS50057">
    <property type="entry name" value="FERM_3"/>
    <property type="match status" value="1"/>
</dbReference>
<dbReference type="InterPro" id="IPR000299">
    <property type="entry name" value="FERM_domain"/>
</dbReference>
<keyword evidence="4 11" id="KW-0547">Nucleotide-binding</keyword>
<evidence type="ECO:0000256" key="10">
    <source>
        <dbReference type="PROSITE-ProRule" id="PRU00191"/>
    </source>
</evidence>
<dbReference type="InterPro" id="IPR020635">
    <property type="entry name" value="Tyr_kinase_cat_dom"/>
</dbReference>
<evidence type="ECO:0000256" key="5">
    <source>
        <dbReference type="ARBA" id="ARBA00022777"/>
    </source>
</evidence>
<dbReference type="SUPFAM" id="SSF47031">
    <property type="entry name" value="Second domain of FERM"/>
    <property type="match status" value="1"/>
</dbReference>
<dbReference type="SUPFAM" id="SSF56112">
    <property type="entry name" value="Protein kinase-like (PK-like)"/>
    <property type="match status" value="2"/>
</dbReference>
<dbReference type="GO" id="GO:0009887">
    <property type="term" value="P:animal organ morphogenesis"/>
    <property type="evidence" value="ECO:0007669"/>
    <property type="project" value="UniProtKB-ARBA"/>
</dbReference>
<feature type="binding site" evidence="11">
    <location>
        <position position="933"/>
    </location>
    <ligand>
        <name>ATP</name>
        <dbReference type="ChEBI" id="CHEBI:30616"/>
    </ligand>
</feature>
<sequence>MLTKGQHGSRLFTLNEVASSRHGKAKDLILKLKNHTLRNKSIPGNEETQDTMCKPKCQHASHNPIVEADTIVQTEDLIVESCKHLKIGPVGRHLFGLWSPSDSLWFPPNKVLKTVNGCVLNLYLRVRFLTPVVSCLRDKTDDHTFNYYFHQVRNDFVEGRIPELCQTEKRENALGLVATDIIRLMLESNTTPETMKFNSKNFIPHVLRKSSFWDNFLRSPLDRAISRGWKYTKQNPGFVKGSYIQQLIELVPDYGAEIYSVLIDEGGKVYEVELAVNPFHPHYPGLRIRIKKSKDDWTRICGIEDLCYISMRSDETVEISRQNGVPQYIQFSSKAQRYSFVSLLDGYYRLSEKWTFNLCKDLSAPSLLNLRAMKCHGPVNSSFAHEKLEEKSNNDVGCYIIRECETTYDVYYVDVWISTKSVGSENISTFKIKKNDEGLFILEGWKETFENISLLLSHHAKENRLNFRRCIPPSEYDESNLLLCRQEKRNVNSLKTRGDCNCAAQCIPFDSIVYSPNRPKFVGKFTTVTLGHLRRSCTDSRAVAVKRLRRETKLTHLEYFLSQCDKFLYWQHDAIVSTIGMILTNPTALVMEWLPLGTLDQYLEKPSMSIQEVDLVESAYHLARALWYLEDHKMQHGNIRCRNVFVAAHTESSFKIKLADPGLISYTDADIPWIPPECYKDYSLASKSVFADVYAYGTTLWEIFSYGAKPLAHLSPSQAREFFYHRHQTLTFPANCLKEMRKLIEECWHSDNRPRPQTIVRDVNQILYEVYNSRRSHSYAMIDPAVVPEPESPVKPPLPERKPPVKETSLNILKKLKWPASVPFKGFSYNSLSQSKSTLNAYSGNSTTSFLTDGVTSEEDQAQSGSLISLCNDTVHVATPPAVNDNLLRDKSWVIPFHHIIIKGKIGEGFYGEVSKAEYFNPLSLKNEIVAVKRIKATDTMQISVNELHSEMKIMKSLCHKNIVRIIGLVEEPETMLVMEYVDNGSLLNHLQSFRNNPEKLEYKELLRFALGVAEGMEYLETQNIVHRDLAARNILVGSSDSVKISDFGLAQEIKDHYYRMRTERNLPLRWYAIEAIVAQKFSHKSDVWSYGVTLWEIFSFGTNPRIDGVEDVVLHEALQRGQRLGIPPNCPSLVYSLMRRCWEIKSKDRPSFSEIIVCLNNIISELCA</sequence>
<feature type="domain" description="Protein kinase" evidence="14">
    <location>
        <begin position="514"/>
        <end position="767"/>
    </location>
</feature>
<dbReference type="SMART" id="SM00219">
    <property type="entry name" value="TyrKc"/>
    <property type="match status" value="2"/>
</dbReference>
<evidence type="ECO:0000256" key="6">
    <source>
        <dbReference type="ARBA" id="ARBA00022840"/>
    </source>
</evidence>
<dbReference type="AlphaFoldDB" id="A0AAV4Q9H3"/>